<dbReference type="OrthoDB" id="9812856at2"/>
<dbReference type="Proteomes" id="UP000198688">
    <property type="component" value="Chromosome I"/>
</dbReference>
<dbReference type="PANTHER" id="PTHR18901:SF38">
    <property type="entry name" value="PSEUDOURIDINE-5'-PHOSPHATASE"/>
    <property type="match status" value="1"/>
</dbReference>
<name>A0A1H2DCY3_9ACTN</name>
<dbReference type="RefSeq" id="WP_157752072.1">
    <property type="nucleotide sequence ID" value="NZ_BOMJ01000098.1"/>
</dbReference>
<evidence type="ECO:0000313" key="2">
    <source>
        <dbReference type="Proteomes" id="UP000198688"/>
    </source>
</evidence>
<accession>A0A1H2DCY3</accession>
<protein>
    <submittedName>
        <fullName evidence="1">Haloacid dehalogenase superfamily, subfamily IA, variant 3 with third motif having DD or ED</fullName>
    </submittedName>
</protein>
<dbReference type="InterPro" id="IPR036412">
    <property type="entry name" value="HAD-like_sf"/>
</dbReference>
<dbReference type="GO" id="GO:0016791">
    <property type="term" value="F:phosphatase activity"/>
    <property type="evidence" value="ECO:0007669"/>
    <property type="project" value="TreeGrafter"/>
</dbReference>
<dbReference type="PANTHER" id="PTHR18901">
    <property type="entry name" value="2-DEOXYGLUCOSE-6-PHOSPHATE PHOSPHATASE 2"/>
    <property type="match status" value="1"/>
</dbReference>
<gene>
    <name evidence="1" type="ORF">SAMN04489716_9269</name>
</gene>
<dbReference type="Gene3D" id="3.40.50.1000">
    <property type="entry name" value="HAD superfamily/HAD-like"/>
    <property type="match status" value="1"/>
</dbReference>
<dbReference type="AlphaFoldDB" id="A0A1H2DCY3"/>
<dbReference type="NCBIfam" id="TIGR01509">
    <property type="entry name" value="HAD-SF-IA-v3"/>
    <property type="match status" value="1"/>
</dbReference>
<dbReference type="SFLD" id="SFLDG01129">
    <property type="entry name" value="C1.5:_HAD__Beta-PGM__Phosphata"/>
    <property type="match status" value="1"/>
</dbReference>
<dbReference type="EMBL" id="LT629758">
    <property type="protein sequence ID" value="SDT80590.1"/>
    <property type="molecule type" value="Genomic_DNA"/>
</dbReference>
<proteinExistence type="predicted"/>
<dbReference type="Gene3D" id="1.10.150.240">
    <property type="entry name" value="Putative phosphatase, domain 2"/>
    <property type="match status" value="1"/>
</dbReference>
<dbReference type="InterPro" id="IPR023214">
    <property type="entry name" value="HAD_sf"/>
</dbReference>
<organism evidence="1 2">
    <name type="scientific">Actinoplanes derwentensis</name>
    <dbReference type="NCBI Taxonomy" id="113562"/>
    <lineage>
        <taxon>Bacteria</taxon>
        <taxon>Bacillati</taxon>
        <taxon>Actinomycetota</taxon>
        <taxon>Actinomycetes</taxon>
        <taxon>Micromonosporales</taxon>
        <taxon>Micromonosporaceae</taxon>
        <taxon>Actinoplanes</taxon>
    </lineage>
</organism>
<reference evidence="1 2" key="1">
    <citation type="submission" date="2016-10" db="EMBL/GenBank/DDBJ databases">
        <authorList>
            <person name="de Groot N.N."/>
        </authorList>
    </citation>
    <scope>NUCLEOTIDE SEQUENCE [LARGE SCALE GENOMIC DNA]</scope>
    <source>
        <strain evidence="1 2">DSM 43941</strain>
    </source>
</reference>
<dbReference type="SFLD" id="SFLDS00003">
    <property type="entry name" value="Haloacid_Dehalogenase"/>
    <property type="match status" value="1"/>
</dbReference>
<sequence length="238" mass="25003">MTRYSPVFAEMLEANDVRAFIYDLEGTILDTEGAWDAAQEKMLARHGRRYDRDGVKHLLTGRSAASATRILLDFHGVDAPLAAVVAERFSMIQAELAAGAPFVAGFQAFHAAVPEWIGTCVATGMTPELFEIVEKPAGISSLFGGRVYQADALGLPSKPAPDLFRHAAAVLGVPPAKCVVFEDAPNGVAAARAAGMRCVALATTHAPDLLGPADLVISGWAELAGLVPVRRSGPGRAA</sequence>
<dbReference type="SUPFAM" id="SSF56784">
    <property type="entry name" value="HAD-like"/>
    <property type="match status" value="1"/>
</dbReference>
<evidence type="ECO:0000313" key="1">
    <source>
        <dbReference type="EMBL" id="SDT80590.1"/>
    </source>
</evidence>
<keyword evidence="2" id="KW-1185">Reference proteome</keyword>
<dbReference type="InterPro" id="IPR023198">
    <property type="entry name" value="PGP-like_dom2"/>
</dbReference>
<dbReference type="Pfam" id="PF00702">
    <property type="entry name" value="Hydrolase"/>
    <property type="match status" value="1"/>
</dbReference>
<dbReference type="STRING" id="113562.SAMN04489716_9269"/>
<dbReference type="InterPro" id="IPR006439">
    <property type="entry name" value="HAD-SF_hydro_IA"/>
</dbReference>